<dbReference type="Proteomes" id="UP000821845">
    <property type="component" value="Chromosome 1"/>
</dbReference>
<reference evidence="1" key="1">
    <citation type="submission" date="2020-05" db="EMBL/GenBank/DDBJ databases">
        <title>Large-scale comparative analyses of tick genomes elucidate their genetic diversity and vector capacities.</title>
        <authorList>
            <person name="Jia N."/>
            <person name="Wang J."/>
            <person name="Shi W."/>
            <person name="Du L."/>
            <person name="Sun Y."/>
            <person name="Zhan W."/>
            <person name="Jiang J."/>
            <person name="Wang Q."/>
            <person name="Zhang B."/>
            <person name="Ji P."/>
            <person name="Sakyi L.B."/>
            <person name="Cui X."/>
            <person name="Yuan T."/>
            <person name="Jiang B."/>
            <person name="Yang W."/>
            <person name="Lam T.T.-Y."/>
            <person name="Chang Q."/>
            <person name="Ding S."/>
            <person name="Wang X."/>
            <person name="Zhu J."/>
            <person name="Ruan X."/>
            <person name="Zhao L."/>
            <person name="Wei J."/>
            <person name="Que T."/>
            <person name="Du C."/>
            <person name="Cheng J."/>
            <person name="Dai P."/>
            <person name="Han X."/>
            <person name="Huang E."/>
            <person name="Gao Y."/>
            <person name="Liu J."/>
            <person name="Shao H."/>
            <person name="Ye R."/>
            <person name="Li L."/>
            <person name="Wei W."/>
            <person name="Wang X."/>
            <person name="Wang C."/>
            <person name="Yang T."/>
            <person name="Huo Q."/>
            <person name="Li W."/>
            <person name="Guo W."/>
            <person name="Chen H."/>
            <person name="Zhou L."/>
            <person name="Ni X."/>
            <person name="Tian J."/>
            <person name="Zhou Y."/>
            <person name="Sheng Y."/>
            <person name="Liu T."/>
            <person name="Pan Y."/>
            <person name="Xia L."/>
            <person name="Li J."/>
            <person name="Zhao F."/>
            <person name="Cao W."/>
        </authorList>
    </citation>
    <scope>NUCLEOTIDE SEQUENCE</scope>
    <source>
        <strain evidence="1">Hyas-2018</strain>
    </source>
</reference>
<proteinExistence type="predicted"/>
<evidence type="ECO:0000313" key="2">
    <source>
        <dbReference type="Proteomes" id="UP000821845"/>
    </source>
</evidence>
<gene>
    <name evidence="1" type="ORF">HPB50_021434</name>
</gene>
<protein>
    <submittedName>
        <fullName evidence="1">Uncharacterized protein</fullName>
    </submittedName>
</protein>
<comment type="caution">
    <text evidence="1">The sequence shown here is derived from an EMBL/GenBank/DDBJ whole genome shotgun (WGS) entry which is preliminary data.</text>
</comment>
<name>A0ACB7TP41_HYAAI</name>
<sequence length="126" mass="13549">MTGNISPRRLLASSAARERPARETSGWALLFFFFVSPSCSPWMLLLGAVSRGRNLPPSLLSFLFSVRARAFLRACVQPLRAVSARFSISLRRSSLAALIKGRSSASPRSAGKQAPLQDVAAAFGTP</sequence>
<accession>A0ACB7TP41</accession>
<keyword evidence="2" id="KW-1185">Reference proteome</keyword>
<dbReference type="EMBL" id="CM023481">
    <property type="protein sequence ID" value="KAH6947794.1"/>
    <property type="molecule type" value="Genomic_DNA"/>
</dbReference>
<evidence type="ECO:0000313" key="1">
    <source>
        <dbReference type="EMBL" id="KAH6947794.1"/>
    </source>
</evidence>
<organism evidence="1 2">
    <name type="scientific">Hyalomma asiaticum</name>
    <name type="common">Tick</name>
    <dbReference type="NCBI Taxonomy" id="266040"/>
    <lineage>
        <taxon>Eukaryota</taxon>
        <taxon>Metazoa</taxon>
        <taxon>Ecdysozoa</taxon>
        <taxon>Arthropoda</taxon>
        <taxon>Chelicerata</taxon>
        <taxon>Arachnida</taxon>
        <taxon>Acari</taxon>
        <taxon>Parasitiformes</taxon>
        <taxon>Ixodida</taxon>
        <taxon>Ixodoidea</taxon>
        <taxon>Ixodidae</taxon>
        <taxon>Hyalomminae</taxon>
        <taxon>Hyalomma</taxon>
    </lineage>
</organism>